<dbReference type="AlphaFoldDB" id="A0A9D5LZZ1"/>
<sequence length="97" mass="11253">MKSSGRLCRGELVQVLAGHDKREYFLVLSVQKPYVFLCDGKRRKVNHLKKKKEKHVISTGLICGWIDTEPERVNNTSVRRAIRDLLRKQETEFASGR</sequence>
<dbReference type="Proteomes" id="UP000806542">
    <property type="component" value="Unassembled WGS sequence"/>
</dbReference>
<comment type="caution">
    <text evidence="1">The sequence shown here is derived from an EMBL/GenBank/DDBJ whole genome shotgun (WGS) entry which is preliminary data.</text>
</comment>
<dbReference type="EMBL" id="JADCKB010000001">
    <property type="protein sequence ID" value="MBE5038918.1"/>
    <property type="molecule type" value="Genomic_DNA"/>
</dbReference>
<dbReference type="SUPFAM" id="SSF50104">
    <property type="entry name" value="Translation proteins SH3-like domain"/>
    <property type="match status" value="1"/>
</dbReference>
<keyword evidence="2" id="KW-1185">Reference proteome</keyword>
<name>A0A9D5LZZ1_9FIRM</name>
<gene>
    <name evidence="1" type="ORF">INF28_00355</name>
</gene>
<reference evidence="1" key="1">
    <citation type="submission" date="2020-10" db="EMBL/GenBank/DDBJ databases">
        <title>ChiBAC.</title>
        <authorList>
            <person name="Zenner C."/>
            <person name="Hitch T.C.A."/>
            <person name="Clavel T."/>
        </authorList>
    </citation>
    <scope>NUCLEOTIDE SEQUENCE</scope>
    <source>
        <strain evidence="1">DSM 107454</strain>
    </source>
</reference>
<organism evidence="1 2">
    <name type="scientific">Ructibacterium gallinarum</name>
    <dbReference type="NCBI Taxonomy" id="2779355"/>
    <lineage>
        <taxon>Bacteria</taxon>
        <taxon>Bacillati</taxon>
        <taxon>Bacillota</taxon>
        <taxon>Clostridia</taxon>
        <taxon>Eubacteriales</taxon>
        <taxon>Oscillospiraceae</taxon>
        <taxon>Ructibacterium</taxon>
    </lineage>
</organism>
<evidence type="ECO:0000313" key="1">
    <source>
        <dbReference type="EMBL" id="MBE5038918.1"/>
    </source>
</evidence>
<accession>A0A9D5LZZ1</accession>
<proteinExistence type="predicted"/>
<dbReference type="InterPro" id="IPR008991">
    <property type="entry name" value="Translation_prot_SH3-like_sf"/>
</dbReference>
<evidence type="ECO:0008006" key="3">
    <source>
        <dbReference type="Google" id="ProtNLM"/>
    </source>
</evidence>
<dbReference type="RefSeq" id="WP_226391480.1">
    <property type="nucleotide sequence ID" value="NZ_JADCKB010000001.1"/>
</dbReference>
<protein>
    <recommendedName>
        <fullName evidence="3">KOW domain-containing protein</fullName>
    </recommendedName>
</protein>
<evidence type="ECO:0000313" key="2">
    <source>
        <dbReference type="Proteomes" id="UP000806542"/>
    </source>
</evidence>